<reference evidence="1 2" key="1">
    <citation type="submission" date="2020-08" db="EMBL/GenBank/DDBJ databases">
        <title>Genomic Encyclopedia of Type Strains, Phase IV (KMG-V): Genome sequencing to study the core and pangenomes of soil and plant-associated prokaryotes.</title>
        <authorList>
            <person name="Whitman W."/>
        </authorList>
    </citation>
    <scope>NUCLEOTIDE SEQUENCE [LARGE SCALE GENOMIC DNA]</scope>
    <source>
        <strain evidence="1 2">SEMIA 4089</strain>
    </source>
</reference>
<protein>
    <submittedName>
        <fullName evidence="1">Uncharacterized protein</fullName>
    </submittedName>
</protein>
<name>A0A7W6R3F4_9HYPH</name>
<accession>A0A7W6R3F4</accession>
<gene>
    <name evidence="1" type="ORF">GGD57_002561</name>
</gene>
<sequence length="246" mass="27507">MPAAQTAGILIFGSGSIKKAEQRLGCNPVPLCASLQSVDELSAATLSKPCCRTVSDARPASIKDWAKLRADLFYRSVDPAAIAEFQHRRQIAVERALGRGKRRIGEIVPEIKPRQNHHFVVGRQHHRALHHSRNRNRIFRNSRLHGRKPKPKIAIRRHARQRIPKILARTRCCSGPGVIVDIDVLPIELRQNEGYASRHNVGSAIMPVNNLDTARSIFSHDIIGDSPATLDPFGDDRDACRSDRRI</sequence>
<dbReference type="Proteomes" id="UP000540909">
    <property type="component" value="Unassembled WGS sequence"/>
</dbReference>
<evidence type="ECO:0000313" key="2">
    <source>
        <dbReference type="Proteomes" id="UP000540909"/>
    </source>
</evidence>
<organism evidence="1 2">
    <name type="scientific">Rhizobium esperanzae</name>
    <dbReference type="NCBI Taxonomy" id="1967781"/>
    <lineage>
        <taxon>Bacteria</taxon>
        <taxon>Pseudomonadati</taxon>
        <taxon>Pseudomonadota</taxon>
        <taxon>Alphaproteobacteria</taxon>
        <taxon>Hyphomicrobiales</taxon>
        <taxon>Rhizobiaceae</taxon>
        <taxon>Rhizobium/Agrobacterium group</taxon>
        <taxon>Rhizobium</taxon>
    </lineage>
</organism>
<proteinExistence type="predicted"/>
<evidence type="ECO:0000313" key="1">
    <source>
        <dbReference type="EMBL" id="MBB4235986.1"/>
    </source>
</evidence>
<dbReference type="AlphaFoldDB" id="A0A7W6R3F4"/>
<comment type="caution">
    <text evidence="1">The sequence shown here is derived from an EMBL/GenBank/DDBJ whole genome shotgun (WGS) entry which is preliminary data.</text>
</comment>
<dbReference type="EMBL" id="JACIFY010000008">
    <property type="protein sequence ID" value="MBB4235986.1"/>
    <property type="molecule type" value="Genomic_DNA"/>
</dbReference>